<evidence type="ECO:0000256" key="6">
    <source>
        <dbReference type="ARBA" id="ARBA00023136"/>
    </source>
</evidence>
<feature type="transmembrane region" description="Helical" evidence="8">
    <location>
        <begin position="31"/>
        <end position="48"/>
    </location>
</feature>
<reference evidence="10" key="2">
    <citation type="submission" date="2020-09" db="EMBL/GenBank/DDBJ databases">
        <authorList>
            <person name="Sun Q."/>
            <person name="Zhou Y."/>
        </authorList>
    </citation>
    <scope>NUCLEOTIDE SEQUENCE</scope>
    <source>
        <strain evidence="10">CGMCC 1.15533</strain>
    </source>
</reference>
<feature type="domain" description="Threonine/Serine exporter ThrE" evidence="9">
    <location>
        <begin position="9"/>
        <end position="135"/>
    </location>
</feature>
<dbReference type="AlphaFoldDB" id="A0A917A3F2"/>
<protein>
    <submittedName>
        <fullName evidence="10">Membrane protein</fullName>
    </submittedName>
</protein>
<evidence type="ECO:0000256" key="5">
    <source>
        <dbReference type="ARBA" id="ARBA00022989"/>
    </source>
</evidence>
<accession>A0A917A3F2</accession>
<evidence type="ECO:0000256" key="2">
    <source>
        <dbReference type="ARBA" id="ARBA00022475"/>
    </source>
</evidence>
<dbReference type="EMBL" id="BMJN01000002">
    <property type="protein sequence ID" value="GGE24454.1"/>
    <property type="molecule type" value="Genomic_DNA"/>
</dbReference>
<organism evidence="10 11">
    <name type="scientific">Streptococcus himalayensis</name>
    <dbReference type="NCBI Taxonomy" id="1888195"/>
    <lineage>
        <taxon>Bacteria</taxon>
        <taxon>Bacillati</taxon>
        <taxon>Bacillota</taxon>
        <taxon>Bacilli</taxon>
        <taxon>Lactobacillales</taxon>
        <taxon>Streptococcaceae</taxon>
        <taxon>Streptococcus</taxon>
    </lineage>
</organism>
<dbReference type="PANTHER" id="PTHR34390">
    <property type="entry name" value="UPF0442 PROTEIN YJJB-RELATED"/>
    <property type="match status" value="1"/>
</dbReference>
<evidence type="ECO:0000313" key="10">
    <source>
        <dbReference type="EMBL" id="GGE24454.1"/>
    </source>
</evidence>
<comment type="subcellular location">
    <subcellularLocation>
        <location evidence="1">Cell membrane</location>
        <topology evidence="1">Multi-pass membrane protein</topology>
    </subcellularLocation>
</comment>
<dbReference type="OrthoDB" id="9810047at2"/>
<sequence length="146" mass="16031">MSFVTLLLQAVASFFASMLFLIVLNIQKKMLVVSSLLGMLVWLLYLLLKGPTNVIIATFVAAIVGSCLSQFLSIYYKTPSVVFILATLAPLVPGYLSYRTTAFFVTGQYDHAIANTTLIVLLALVISISMAIGSIVLKVYQHLKHR</sequence>
<evidence type="ECO:0000313" key="11">
    <source>
        <dbReference type="Proteomes" id="UP000660801"/>
    </source>
</evidence>
<dbReference type="RefSeq" id="WP_068989572.1">
    <property type="nucleotide sequence ID" value="NZ_BMJN01000002.1"/>
</dbReference>
<dbReference type="GO" id="GO:0005886">
    <property type="term" value="C:plasma membrane"/>
    <property type="evidence" value="ECO:0007669"/>
    <property type="project" value="UniProtKB-SubCell"/>
</dbReference>
<keyword evidence="4 8" id="KW-0812">Transmembrane</keyword>
<evidence type="ECO:0000256" key="3">
    <source>
        <dbReference type="ARBA" id="ARBA00022519"/>
    </source>
</evidence>
<dbReference type="GO" id="GO:0015744">
    <property type="term" value="P:succinate transport"/>
    <property type="evidence" value="ECO:0007669"/>
    <property type="project" value="TreeGrafter"/>
</dbReference>
<dbReference type="InterPro" id="IPR024528">
    <property type="entry name" value="ThrE_2"/>
</dbReference>
<dbReference type="Pfam" id="PF12821">
    <property type="entry name" value="ThrE_2"/>
    <property type="match status" value="1"/>
</dbReference>
<keyword evidence="2" id="KW-1003">Cell membrane</keyword>
<proteinExistence type="inferred from homology"/>
<feature type="transmembrane region" description="Helical" evidence="8">
    <location>
        <begin position="6"/>
        <end position="24"/>
    </location>
</feature>
<dbReference type="InterPro" id="IPR050539">
    <property type="entry name" value="ThrE_Dicarb/AminoAcid_Exp"/>
</dbReference>
<feature type="transmembrane region" description="Helical" evidence="8">
    <location>
        <begin position="118"/>
        <end position="140"/>
    </location>
</feature>
<evidence type="ECO:0000256" key="8">
    <source>
        <dbReference type="SAM" id="Phobius"/>
    </source>
</evidence>
<comment type="similarity">
    <text evidence="7">Belongs to the ThrE exporter (TC 2.A.79) family.</text>
</comment>
<evidence type="ECO:0000256" key="1">
    <source>
        <dbReference type="ARBA" id="ARBA00004651"/>
    </source>
</evidence>
<keyword evidence="6 8" id="KW-0472">Membrane</keyword>
<feature type="transmembrane region" description="Helical" evidence="8">
    <location>
        <begin position="81"/>
        <end position="98"/>
    </location>
</feature>
<reference evidence="10" key="1">
    <citation type="journal article" date="2014" name="Int. J. Syst. Evol. Microbiol.">
        <title>Complete genome sequence of Corynebacterium casei LMG S-19264T (=DSM 44701T), isolated from a smear-ripened cheese.</title>
        <authorList>
            <consortium name="US DOE Joint Genome Institute (JGI-PGF)"/>
            <person name="Walter F."/>
            <person name="Albersmeier A."/>
            <person name="Kalinowski J."/>
            <person name="Ruckert C."/>
        </authorList>
    </citation>
    <scope>NUCLEOTIDE SEQUENCE</scope>
    <source>
        <strain evidence="10">CGMCC 1.15533</strain>
    </source>
</reference>
<dbReference type="PANTHER" id="PTHR34390:SF1">
    <property type="entry name" value="SUCCINATE TRANSPORTER SUBUNIT YJJB-RELATED"/>
    <property type="match status" value="1"/>
</dbReference>
<dbReference type="Proteomes" id="UP000660801">
    <property type="component" value="Unassembled WGS sequence"/>
</dbReference>
<gene>
    <name evidence="10" type="ORF">GCM10011510_01960</name>
</gene>
<feature type="transmembrane region" description="Helical" evidence="8">
    <location>
        <begin position="54"/>
        <end position="74"/>
    </location>
</feature>
<keyword evidence="11" id="KW-1185">Reference proteome</keyword>
<evidence type="ECO:0000256" key="7">
    <source>
        <dbReference type="ARBA" id="ARBA00034125"/>
    </source>
</evidence>
<keyword evidence="5 8" id="KW-1133">Transmembrane helix</keyword>
<evidence type="ECO:0000256" key="4">
    <source>
        <dbReference type="ARBA" id="ARBA00022692"/>
    </source>
</evidence>
<keyword evidence="3" id="KW-0997">Cell inner membrane</keyword>
<evidence type="ECO:0000259" key="9">
    <source>
        <dbReference type="Pfam" id="PF12821"/>
    </source>
</evidence>
<name>A0A917A3F2_9STRE</name>
<comment type="caution">
    <text evidence="10">The sequence shown here is derived from an EMBL/GenBank/DDBJ whole genome shotgun (WGS) entry which is preliminary data.</text>
</comment>